<keyword evidence="3" id="KW-1185">Reference proteome</keyword>
<dbReference type="NCBIfam" id="TIGR02040">
    <property type="entry name" value="PpsR-CrtJ"/>
    <property type="match status" value="1"/>
</dbReference>
<dbReference type="InterPro" id="IPR009057">
    <property type="entry name" value="Homeodomain-like_sf"/>
</dbReference>
<dbReference type="GO" id="GO:0006355">
    <property type="term" value="P:regulation of DNA-templated transcription"/>
    <property type="evidence" value="ECO:0007669"/>
    <property type="project" value="InterPro"/>
</dbReference>
<protein>
    <submittedName>
        <fullName evidence="2">Transcriptional regulator PpsR</fullName>
    </submittedName>
</protein>
<dbReference type="SMART" id="SM00091">
    <property type="entry name" value="PAS"/>
    <property type="match status" value="3"/>
</dbReference>
<dbReference type="Pfam" id="PF02954">
    <property type="entry name" value="HTH_8"/>
    <property type="match status" value="1"/>
</dbReference>
<feature type="domain" description="PAS" evidence="1">
    <location>
        <begin position="140"/>
        <end position="211"/>
    </location>
</feature>
<dbReference type="RefSeq" id="WP_171322261.1">
    <property type="nucleotide sequence ID" value="NZ_JABFBC010000001.1"/>
</dbReference>
<dbReference type="InterPro" id="IPR011785">
    <property type="entry name" value="Tscrpt_reg_PpsR-CrtJ"/>
</dbReference>
<dbReference type="AlphaFoldDB" id="A0A849KZ87"/>
<name>A0A849KZ87_9RHOB</name>
<dbReference type="SUPFAM" id="SSF46689">
    <property type="entry name" value="Homeodomain-like"/>
    <property type="match status" value="1"/>
</dbReference>
<dbReference type="PROSITE" id="PS50112">
    <property type="entry name" value="PAS"/>
    <property type="match status" value="1"/>
</dbReference>
<dbReference type="SUPFAM" id="SSF55785">
    <property type="entry name" value="PYP-like sensor domain (PAS domain)"/>
    <property type="match status" value="2"/>
</dbReference>
<dbReference type="Gene3D" id="1.20.5.430">
    <property type="match status" value="1"/>
</dbReference>
<dbReference type="GO" id="GO:0043565">
    <property type="term" value="F:sequence-specific DNA binding"/>
    <property type="evidence" value="ECO:0007669"/>
    <property type="project" value="InterPro"/>
</dbReference>
<dbReference type="InterPro" id="IPR002197">
    <property type="entry name" value="HTH_Fis"/>
</dbReference>
<gene>
    <name evidence="2" type="primary">ppsR</name>
    <name evidence="2" type="ORF">HMH01_02820</name>
</gene>
<sequence length="455" mass="49519">MLAVDAEAILAMVAASSDFVVVLSADLHITHVHLGAEAFAAGEMRDLRGTLFEASLTPESIPKFHALIDAATTDKPVRWRQVNHSFLADSNLAVSYAAQRANDGGYLLLGRDKRDLALLQQQLVQAQLTIEQDYERIRQVESRYRVLFETGTDALVILSADSGRIVDANSAAGRLLDREPPDLVNRSLSNKITAASQPALEQLLDAVRSKGGQKSTSVTLKADGRQIWLDGLLFRSVSDTLILCRLRASESASDTPQPFAGAMVDFYQRSGDAIVFTDKEGAILRSNAAFQSLANVAVPERLRGVSLGNFLGRPSVDLDVMTANAERTGRLSVYGTTIRTEFGAQVPVEISTTYLPDQQPPGFAFLIRDVTRLEASRHAGSAVSTEAVEHVIELVGSTPLKELVRSTTDVVEKLCIETAIRLTNNNRAAAAEMLGLSRQSLYVKLRRFGLIDQED</sequence>
<evidence type="ECO:0000259" key="1">
    <source>
        <dbReference type="PROSITE" id="PS50112"/>
    </source>
</evidence>
<dbReference type="Gene3D" id="1.10.10.60">
    <property type="entry name" value="Homeodomain-like"/>
    <property type="match status" value="1"/>
</dbReference>
<organism evidence="2 3">
    <name type="scientific">Halovulum dunhuangense</name>
    <dbReference type="NCBI Taxonomy" id="1505036"/>
    <lineage>
        <taxon>Bacteria</taxon>
        <taxon>Pseudomonadati</taxon>
        <taxon>Pseudomonadota</taxon>
        <taxon>Alphaproteobacteria</taxon>
        <taxon>Rhodobacterales</taxon>
        <taxon>Paracoccaceae</taxon>
        <taxon>Halovulum</taxon>
    </lineage>
</organism>
<proteinExistence type="predicted"/>
<dbReference type="CDD" id="cd00130">
    <property type="entry name" value="PAS"/>
    <property type="match status" value="1"/>
</dbReference>
<dbReference type="Gene3D" id="3.30.450.20">
    <property type="entry name" value="PAS domain"/>
    <property type="match status" value="3"/>
</dbReference>
<evidence type="ECO:0000313" key="3">
    <source>
        <dbReference type="Proteomes" id="UP000572377"/>
    </source>
</evidence>
<reference evidence="2 3" key="1">
    <citation type="submission" date="2020-05" db="EMBL/GenBank/DDBJ databases">
        <title>Gimesia benthica sp. nov., a novel planctomycete isolated from a deep-sea water sample of the Northwest Indian Ocean.</title>
        <authorList>
            <person name="Wang J."/>
            <person name="Ruan C."/>
            <person name="Song L."/>
            <person name="Zhu Y."/>
            <person name="Li A."/>
            <person name="Zheng X."/>
            <person name="Wang L."/>
            <person name="Lu Z."/>
            <person name="Huang Y."/>
            <person name="Du W."/>
            <person name="Zhou Y."/>
            <person name="Huang L."/>
            <person name="Dai X."/>
        </authorList>
    </citation>
    <scope>NUCLEOTIDE SEQUENCE [LARGE SCALE GENOMIC DNA]</scope>
    <source>
        <strain evidence="2 3">YYQ-30</strain>
    </source>
</reference>
<dbReference type="EMBL" id="JABFBC010000001">
    <property type="protein sequence ID" value="NNU79362.1"/>
    <property type="molecule type" value="Genomic_DNA"/>
</dbReference>
<dbReference type="Pfam" id="PF13426">
    <property type="entry name" value="PAS_9"/>
    <property type="match status" value="1"/>
</dbReference>
<dbReference type="PRINTS" id="PR01590">
    <property type="entry name" value="HTHFIS"/>
</dbReference>
<dbReference type="Proteomes" id="UP000572377">
    <property type="component" value="Unassembled WGS sequence"/>
</dbReference>
<accession>A0A849KZ87</accession>
<dbReference type="InterPro" id="IPR013767">
    <property type="entry name" value="PAS_fold"/>
</dbReference>
<dbReference type="InterPro" id="IPR000014">
    <property type="entry name" value="PAS"/>
</dbReference>
<dbReference type="InterPro" id="IPR035965">
    <property type="entry name" value="PAS-like_dom_sf"/>
</dbReference>
<evidence type="ECO:0000313" key="2">
    <source>
        <dbReference type="EMBL" id="NNU79362.1"/>
    </source>
</evidence>
<comment type="caution">
    <text evidence="2">The sequence shown here is derived from an EMBL/GenBank/DDBJ whole genome shotgun (WGS) entry which is preliminary data.</text>
</comment>
<dbReference type="NCBIfam" id="TIGR00229">
    <property type="entry name" value="sensory_box"/>
    <property type="match status" value="2"/>
</dbReference>
<dbReference type="Pfam" id="PF00989">
    <property type="entry name" value="PAS"/>
    <property type="match status" value="1"/>
</dbReference>